<name>A0AAN2BK05_9GAMM</name>
<gene>
    <name evidence="2" type="ORF">MARGE09_P1690</name>
</gene>
<feature type="signal peptide" evidence="1">
    <location>
        <begin position="1"/>
        <end position="32"/>
    </location>
</feature>
<evidence type="ECO:0000313" key="3">
    <source>
        <dbReference type="Proteomes" id="UP001320119"/>
    </source>
</evidence>
<keyword evidence="3" id="KW-1185">Reference proteome</keyword>
<feature type="chain" id="PRO_5042931788" evidence="1">
    <location>
        <begin position="33"/>
        <end position="663"/>
    </location>
</feature>
<dbReference type="KEGG" id="marq:MARGE09_P1690"/>
<reference evidence="2 3" key="1">
    <citation type="journal article" date="2022" name="IScience">
        <title>An ultrasensitive nanofiber-based assay for enzymatic hydrolysis and deep-sea microbial degradation of cellulose.</title>
        <authorList>
            <person name="Tsudome M."/>
            <person name="Tachioka M."/>
            <person name="Miyazaki M."/>
            <person name="Uchimura K."/>
            <person name="Tsuda M."/>
            <person name="Takaki Y."/>
            <person name="Deguchi S."/>
        </authorList>
    </citation>
    <scope>NUCLEOTIDE SEQUENCE [LARGE SCALE GENOMIC DNA]</scope>
    <source>
        <strain evidence="2 3">GE09</strain>
    </source>
</reference>
<dbReference type="Proteomes" id="UP001320119">
    <property type="component" value="Chromosome"/>
</dbReference>
<dbReference type="RefSeq" id="WP_236986957.1">
    <property type="nucleotide sequence ID" value="NZ_AP023086.1"/>
</dbReference>
<evidence type="ECO:0000256" key="1">
    <source>
        <dbReference type="SAM" id="SignalP"/>
    </source>
</evidence>
<accession>A0AAN2BK05</accession>
<evidence type="ECO:0000313" key="2">
    <source>
        <dbReference type="EMBL" id="BCD97489.1"/>
    </source>
</evidence>
<proteinExistence type="predicted"/>
<protein>
    <submittedName>
        <fullName evidence="2">Uncharacterized protein</fullName>
    </submittedName>
</protein>
<organism evidence="2 3">
    <name type="scientific">Marinagarivorans cellulosilyticus</name>
    <dbReference type="NCBI Taxonomy" id="2721545"/>
    <lineage>
        <taxon>Bacteria</taxon>
        <taxon>Pseudomonadati</taxon>
        <taxon>Pseudomonadota</taxon>
        <taxon>Gammaproteobacteria</taxon>
        <taxon>Cellvibrionales</taxon>
        <taxon>Cellvibrionaceae</taxon>
        <taxon>Marinagarivorans</taxon>
    </lineage>
</organism>
<keyword evidence="1" id="KW-0732">Signal</keyword>
<dbReference type="AlphaFoldDB" id="A0AAN2BK05"/>
<sequence length="663" mass="72480">MYSGRYKNKMRQLLICITSAYLSSGFVTSAQAQSSIVKRESLRLPVLTSKEVAIEKNSDDATPLQLLPFVEDIKLFKLLEPVDNFNAITQFEFSREEKSKIFEDRKFTVKIDGKETINFNDQGFAPDIKPGDGVFTGFSRVDFDEIERDEQALLKRLSRSKVDSVKVFSGRAVTSTSKFSVEHAIRQKDSIKPEKLQFGKNVVAVRIPSIFNTISSIPFTADENKVLGINNVAVVANPGFTYDPCNTDGTGNDVDPDAPWSFKTLMSNLNQGTGLTDQEFIHNWLSNWINSTSVNGQNIPARPAITDYFPGWNGINPVTLDVDNLPFRLLSIMNRLDLAKVGYSGVSSQGETRFVFGLLNPNTCGPAVGIDQMTAILEYADPASSCSSVKSRAQQWLELDDFAVGSPIYMNKLKTITDNVTLAPAAAATLNQLRTNDFAFDGIGALSSPWSLREFVVDVGGSGLLEPATTKQTPPTSLRASPITAEYIEGNAANVLCETYVVPDTFTTSGGLTVPFLAASLDYLNTSFWAPPVNQANLPASFPSCHSSSISSISPFVTLPTQIQSEARHKFSVNTCDDCHARETNTTFTHISPVTRNFSGFMTGVVVDDPLLGGVAFGGIEREFDDLQRRGQIVQDLAVRSCKAGIFLGSPILQANLPLQFTH</sequence>
<dbReference type="EMBL" id="AP023086">
    <property type="protein sequence ID" value="BCD97489.1"/>
    <property type="molecule type" value="Genomic_DNA"/>
</dbReference>